<evidence type="ECO:0000313" key="1">
    <source>
        <dbReference type="EMBL" id="EMF14853.1"/>
    </source>
</evidence>
<gene>
    <name evidence="1" type="ORF">SEPMUDRAFT_148429</name>
</gene>
<name>M3CM44_SPHMS</name>
<reference evidence="1 2" key="1">
    <citation type="journal article" date="2012" name="PLoS Pathog.">
        <title>Diverse lifestyles and strategies of plant pathogenesis encoded in the genomes of eighteen Dothideomycetes fungi.</title>
        <authorList>
            <person name="Ohm R.A."/>
            <person name="Feau N."/>
            <person name="Henrissat B."/>
            <person name="Schoch C.L."/>
            <person name="Horwitz B.A."/>
            <person name="Barry K.W."/>
            <person name="Condon B.J."/>
            <person name="Copeland A.C."/>
            <person name="Dhillon B."/>
            <person name="Glaser F."/>
            <person name="Hesse C.N."/>
            <person name="Kosti I."/>
            <person name="LaButti K."/>
            <person name="Lindquist E.A."/>
            <person name="Lucas S."/>
            <person name="Salamov A.A."/>
            <person name="Bradshaw R.E."/>
            <person name="Ciuffetti L."/>
            <person name="Hamelin R.C."/>
            <person name="Kema G.H.J."/>
            <person name="Lawrence C."/>
            <person name="Scott J.A."/>
            <person name="Spatafora J.W."/>
            <person name="Turgeon B.G."/>
            <person name="de Wit P.J.G.M."/>
            <person name="Zhong S."/>
            <person name="Goodwin S.B."/>
            <person name="Grigoriev I.V."/>
        </authorList>
    </citation>
    <scope>NUCLEOTIDE SEQUENCE [LARGE SCALE GENOMIC DNA]</scope>
    <source>
        <strain evidence="1 2">SO2202</strain>
    </source>
</reference>
<keyword evidence="2" id="KW-1185">Reference proteome</keyword>
<dbReference type="Proteomes" id="UP000016931">
    <property type="component" value="Unassembled WGS sequence"/>
</dbReference>
<dbReference type="EMBL" id="KB456262">
    <property type="protein sequence ID" value="EMF14853.1"/>
    <property type="molecule type" value="Genomic_DNA"/>
</dbReference>
<dbReference type="AlphaFoldDB" id="M3CM44"/>
<dbReference type="RefSeq" id="XP_016762974.1">
    <property type="nucleotide sequence ID" value="XM_016904923.1"/>
</dbReference>
<dbReference type="HOGENOM" id="CLU_1310787_0_0_1"/>
<protein>
    <submittedName>
        <fullName evidence="1">Uncharacterized protein</fullName>
    </submittedName>
</protein>
<dbReference type="GeneID" id="27902060"/>
<organism evidence="1 2">
    <name type="scientific">Sphaerulina musiva (strain SO2202)</name>
    <name type="common">Poplar stem canker fungus</name>
    <name type="synonym">Septoria musiva</name>
    <dbReference type="NCBI Taxonomy" id="692275"/>
    <lineage>
        <taxon>Eukaryota</taxon>
        <taxon>Fungi</taxon>
        <taxon>Dikarya</taxon>
        <taxon>Ascomycota</taxon>
        <taxon>Pezizomycotina</taxon>
        <taxon>Dothideomycetes</taxon>
        <taxon>Dothideomycetidae</taxon>
        <taxon>Mycosphaerellales</taxon>
        <taxon>Mycosphaerellaceae</taxon>
        <taxon>Sphaerulina</taxon>
    </lineage>
</organism>
<proteinExistence type="predicted"/>
<sequence length="210" mass="23663">MAVAEGAAAPMSSMLKLLDPPLVTKTLATDDRAQFKAATEWRIRGFASHHHIHVTAMATTSKATSQLSLTFSTARWGCMQKLHWNSTGSRYRHTLRSTLSSSNKQRIAYSLGRCIETCSFGCSTKTGVRLVGGTHLMCWIRLRRDWSQVRGVRRRGWTGSMTEMLRSAKMLTGVWTLVSRTWRSCMQPFFHGLGISHSRRCLWTSGTHRS</sequence>
<accession>M3CM44</accession>
<evidence type="ECO:0000313" key="2">
    <source>
        <dbReference type="Proteomes" id="UP000016931"/>
    </source>
</evidence>